<evidence type="ECO:0000256" key="1">
    <source>
        <dbReference type="ARBA" id="ARBA00022670"/>
    </source>
</evidence>
<dbReference type="CDD" id="cd08071">
    <property type="entry name" value="MPN_DUF2466"/>
    <property type="match status" value="1"/>
</dbReference>
<dbReference type="InterPro" id="IPR037518">
    <property type="entry name" value="MPN"/>
</dbReference>
<name>A0ABR6F2C9_9SPHI</name>
<dbReference type="Gene3D" id="3.40.140.10">
    <property type="entry name" value="Cytidine Deaminase, domain 2"/>
    <property type="match status" value="1"/>
</dbReference>
<evidence type="ECO:0000313" key="7">
    <source>
        <dbReference type="EMBL" id="MBB2151697.1"/>
    </source>
</evidence>
<evidence type="ECO:0000313" key="8">
    <source>
        <dbReference type="Proteomes" id="UP000636110"/>
    </source>
</evidence>
<organism evidence="7 8">
    <name type="scientific">Pedobacter gandavensis</name>
    <dbReference type="NCBI Taxonomy" id="2679963"/>
    <lineage>
        <taxon>Bacteria</taxon>
        <taxon>Pseudomonadati</taxon>
        <taxon>Bacteroidota</taxon>
        <taxon>Sphingobacteriia</taxon>
        <taxon>Sphingobacteriales</taxon>
        <taxon>Sphingobacteriaceae</taxon>
        <taxon>Pedobacter</taxon>
    </lineage>
</organism>
<dbReference type="PANTHER" id="PTHR30471">
    <property type="entry name" value="DNA REPAIR PROTEIN RADC"/>
    <property type="match status" value="1"/>
</dbReference>
<dbReference type="EMBL" id="WNXC01000011">
    <property type="protein sequence ID" value="MBB2151697.1"/>
    <property type="molecule type" value="Genomic_DNA"/>
</dbReference>
<accession>A0ABR6F2C9</accession>
<proteinExistence type="predicted"/>
<protein>
    <submittedName>
        <fullName evidence="7">DNA repair protein</fullName>
    </submittedName>
</protein>
<keyword evidence="1" id="KW-0645">Protease</keyword>
<feature type="domain" description="MPN" evidence="6">
    <location>
        <begin position="28"/>
        <end position="153"/>
    </location>
</feature>
<keyword evidence="3" id="KW-0378">Hydrolase</keyword>
<dbReference type="PANTHER" id="PTHR30471:SF3">
    <property type="entry name" value="UPF0758 PROTEIN YEES-RELATED"/>
    <property type="match status" value="1"/>
</dbReference>
<keyword evidence="8" id="KW-1185">Reference proteome</keyword>
<evidence type="ECO:0000256" key="2">
    <source>
        <dbReference type="ARBA" id="ARBA00022723"/>
    </source>
</evidence>
<reference evidence="7 8" key="1">
    <citation type="submission" date="2019-11" db="EMBL/GenBank/DDBJ databases">
        <title>Description of Pedobacter sp. LMG 31462T.</title>
        <authorList>
            <person name="Carlier A."/>
            <person name="Qi S."/>
            <person name="Vandamme P."/>
        </authorList>
    </citation>
    <scope>NUCLEOTIDE SEQUENCE [LARGE SCALE GENOMIC DNA]</scope>
    <source>
        <strain evidence="7 8">LMG 31462</strain>
    </source>
</reference>
<dbReference type="PROSITE" id="PS50249">
    <property type="entry name" value="MPN"/>
    <property type="match status" value="1"/>
</dbReference>
<dbReference type="Pfam" id="PF04002">
    <property type="entry name" value="RadC"/>
    <property type="match status" value="1"/>
</dbReference>
<dbReference type="RefSeq" id="WP_182961666.1">
    <property type="nucleotide sequence ID" value="NZ_WNXC01000011.1"/>
</dbReference>
<evidence type="ECO:0000259" key="6">
    <source>
        <dbReference type="PROSITE" id="PS50249"/>
    </source>
</evidence>
<evidence type="ECO:0000256" key="4">
    <source>
        <dbReference type="ARBA" id="ARBA00022833"/>
    </source>
</evidence>
<keyword evidence="2" id="KW-0479">Metal-binding</keyword>
<dbReference type="InterPro" id="IPR025657">
    <property type="entry name" value="RadC_JAB"/>
</dbReference>
<comment type="caution">
    <text evidence="7">The sequence shown here is derived from an EMBL/GenBank/DDBJ whole genome shotgun (WGS) entry which is preliminary data.</text>
</comment>
<keyword evidence="5" id="KW-0482">Metalloprotease</keyword>
<dbReference type="InterPro" id="IPR001405">
    <property type="entry name" value="UPF0758"/>
</dbReference>
<sequence length="153" mass="17014">MVYKNTLFNVAEIEISYKPKYKPSEIPQISSSEQAYEVLTQHWDLGRIEFLEEFKIILLNRRNRVLGVVNISSGGVSGTIADPKVIFATALKTGSSGIILAHNHPSSEVDPSSEDINLTKKLYSGANLLDLKIMDHLIISKNSFYSFADEGII</sequence>
<keyword evidence="4" id="KW-0862">Zinc</keyword>
<evidence type="ECO:0000256" key="5">
    <source>
        <dbReference type="ARBA" id="ARBA00023049"/>
    </source>
</evidence>
<gene>
    <name evidence="7" type="ORF">GM920_22565</name>
</gene>
<evidence type="ECO:0000256" key="3">
    <source>
        <dbReference type="ARBA" id="ARBA00022801"/>
    </source>
</evidence>
<dbReference type="Proteomes" id="UP000636110">
    <property type="component" value="Unassembled WGS sequence"/>
</dbReference>